<proteinExistence type="predicted"/>
<organism evidence="5">
    <name type="scientific">Veillonella atypica</name>
    <dbReference type="NCBI Taxonomy" id="39777"/>
    <lineage>
        <taxon>Bacteria</taxon>
        <taxon>Bacillati</taxon>
        <taxon>Bacillota</taxon>
        <taxon>Negativicutes</taxon>
        <taxon>Veillonellales</taxon>
        <taxon>Veillonellaceae</taxon>
        <taxon>Veillonella</taxon>
    </lineage>
</organism>
<evidence type="ECO:0000313" key="6">
    <source>
        <dbReference type="Proteomes" id="UP000070226"/>
    </source>
</evidence>
<dbReference type="InterPro" id="IPR017871">
    <property type="entry name" value="ABC_transporter-like_CS"/>
</dbReference>
<keyword evidence="1" id="KW-0813">Transport</keyword>
<comment type="caution">
    <text evidence="5">The sequence shown here is derived from an EMBL/GenBank/DDBJ whole genome shotgun (WGS) entry which is preliminary data.</text>
</comment>
<dbReference type="InterPro" id="IPR027417">
    <property type="entry name" value="P-loop_NTPase"/>
</dbReference>
<sequence>MERLKVEGLKKQISNKIIIDDINIKLYSGEILGIIGPNGAGKTTLLKAISGLININQGVIDFDGLSFKNNREKILSNMGVVIEKPCFYEHLTARKNIEIFSKMKSDMISEKRINYLFDYFKLKNYQKRKFANYSLGMKQRLALIEILLSNPEILILDEPTNGLDPRGVVEFREKLSSLSKNEGKSIIISSHNLEEVKKICDNYLFMKNGKLVFSKKIKASDYILKVSKGNIEEIKKTLNRNNIEYIYSSLYKNDVFTLNLKKEELLKVVGKEKMKDSYISEIGEDLELLYLSIT</sequence>
<dbReference type="PANTHER" id="PTHR42939">
    <property type="entry name" value="ABC TRANSPORTER ATP-BINDING PROTEIN ALBC-RELATED"/>
    <property type="match status" value="1"/>
</dbReference>
<evidence type="ECO:0000313" key="5">
    <source>
        <dbReference type="EMBL" id="KXA64948.1"/>
    </source>
</evidence>
<dbReference type="SUPFAM" id="SSF52540">
    <property type="entry name" value="P-loop containing nucleoside triphosphate hydrolases"/>
    <property type="match status" value="1"/>
</dbReference>
<evidence type="ECO:0000259" key="4">
    <source>
        <dbReference type="PROSITE" id="PS50893"/>
    </source>
</evidence>
<dbReference type="InterPro" id="IPR003439">
    <property type="entry name" value="ABC_transporter-like_ATP-bd"/>
</dbReference>
<dbReference type="PROSITE" id="PS50893">
    <property type="entry name" value="ABC_TRANSPORTER_2"/>
    <property type="match status" value="1"/>
</dbReference>
<keyword evidence="2" id="KW-0547">Nucleotide-binding</keyword>
<evidence type="ECO:0000256" key="1">
    <source>
        <dbReference type="ARBA" id="ARBA00022448"/>
    </source>
</evidence>
<dbReference type="PANTHER" id="PTHR42939:SF1">
    <property type="entry name" value="ABC TRANSPORTER ATP-BINDING PROTEIN ALBC-RELATED"/>
    <property type="match status" value="1"/>
</dbReference>
<dbReference type="InterPro" id="IPR051782">
    <property type="entry name" value="ABC_Transporter_VariousFunc"/>
</dbReference>
<dbReference type="Pfam" id="PF00005">
    <property type="entry name" value="ABC_tran"/>
    <property type="match status" value="1"/>
</dbReference>
<dbReference type="InterPro" id="IPR003593">
    <property type="entry name" value="AAA+_ATPase"/>
</dbReference>
<evidence type="ECO:0000256" key="3">
    <source>
        <dbReference type="ARBA" id="ARBA00022840"/>
    </source>
</evidence>
<evidence type="ECO:0000256" key="2">
    <source>
        <dbReference type="ARBA" id="ARBA00022741"/>
    </source>
</evidence>
<dbReference type="Proteomes" id="UP000070226">
    <property type="component" value="Unassembled WGS sequence"/>
</dbReference>
<dbReference type="GO" id="GO:0016887">
    <property type="term" value="F:ATP hydrolysis activity"/>
    <property type="evidence" value="ECO:0007669"/>
    <property type="project" value="InterPro"/>
</dbReference>
<keyword evidence="3 5" id="KW-0067">ATP-binding</keyword>
<accession>A0A133S5K8</accession>
<protein>
    <submittedName>
        <fullName evidence="5">ABC transporter, ATP-binding protein</fullName>
    </submittedName>
</protein>
<dbReference type="GO" id="GO:0005524">
    <property type="term" value="F:ATP binding"/>
    <property type="evidence" value="ECO:0007669"/>
    <property type="project" value="UniProtKB-KW"/>
</dbReference>
<dbReference type="AlphaFoldDB" id="A0A133S5K8"/>
<gene>
    <name evidence="5" type="ORF">HMPREF3233_00709</name>
</gene>
<dbReference type="PATRIC" id="fig|39777.7.peg.696"/>
<dbReference type="PROSITE" id="PS00211">
    <property type="entry name" value="ABC_TRANSPORTER_1"/>
    <property type="match status" value="1"/>
</dbReference>
<name>A0A133S5K8_9FIRM</name>
<feature type="domain" description="ABC transporter" evidence="4">
    <location>
        <begin position="4"/>
        <end position="233"/>
    </location>
</feature>
<dbReference type="RefSeq" id="WP_060807400.1">
    <property type="nucleotide sequence ID" value="NZ_KQ958064.1"/>
</dbReference>
<reference evidence="5 6" key="1">
    <citation type="submission" date="2016-01" db="EMBL/GenBank/DDBJ databases">
        <authorList>
            <person name="Oliw E.H."/>
        </authorList>
    </citation>
    <scope>NUCLEOTIDE SEQUENCE [LARGE SCALE GENOMIC DNA]</scope>
    <source>
        <strain evidence="5 6">CMW7756B</strain>
    </source>
</reference>
<dbReference type="EMBL" id="LRQT01000017">
    <property type="protein sequence ID" value="KXA64948.1"/>
    <property type="molecule type" value="Genomic_DNA"/>
</dbReference>
<dbReference type="SMART" id="SM00382">
    <property type="entry name" value="AAA"/>
    <property type="match status" value="1"/>
</dbReference>
<dbReference type="Gene3D" id="3.40.50.300">
    <property type="entry name" value="P-loop containing nucleotide triphosphate hydrolases"/>
    <property type="match status" value="1"/>
</dbReference>